<accession>A0A1Y1YNU0</accession>
<feature type="region of interest" description="Disordered" evidence="1">
    <location>
        <begin position="1"/>
        <end position="37"/>
    </location>
</feature>
<evidence type="ECO:0000256" key="1">
    <source>
        <dbReference type="SAM" id="MobiDB-lite"/>
    </source>
</evidence>
<name>A0A1Y1YNU0_9PLEO</name>
<reference evidence="2 3" key="1">
    <citation type="submission" date="2016-07" db="EMBL/GenBank/DDBJ databases">
        <title>Pervasive Adenine N6-methylation of Active Genes in Fungi.</title>
        <authorList>
            <consortium name="DOE Joint Genome Institute"/>
            <person name="Mondo S.J."/>
            <person name="Dannebaum R.O."/>
            <person name="Kuo R.C."/>
            <person name="Labutti K."/>
            <person name="Haridas S."/>
            <person name="Kuo A."/>
            <person name="Salamov A."/>
            <person name="Ahrendt S.R."/>
            <person name="Lipzen A."/>
            <person name="Sullivan W."/>
            <person name="Andreopoulos W.B."/>
            <person name="Clum A."/>
            <person name="Lindquist E."/>
            <person name="Daum C."/>
            <person name="Ramamoorthy G.K."/>
            <person name="Gryganskyi A."/>
            <person name="Culley D."/>
            <person name="Magnuson J.K."/>
            <person name="James T.Y."/>
            <person name="O'Malley M.A."/>
            <person name="Stajich J.E."/>
            <person name="Spatafora J.W."/>
            <person name="Visel A."/>
            <person name="Grigoriev I.V."/>
        </authorList>
    </citation>
    <scope>NUCLEOTIDE SEQUENCE [LARGE SCALE GENOMIC DNA]</scope>
    <source>
        <strain evidence="2 3">CBS 115471</strain>
    </source>
</reference>
<sequence>MVKKQESLPLELVPDPASEPSSSSSPSDSDGGILITPSDQTLQSLPLRSDLRSLVIRLYLKLPPGPCIPLYLQDLEVWPFLVDLLPSDLISKIQATLSTYPLNLFNSHLLLSQSLASVNGSTSLRAIYEGTIPTLHLSANIIQTVPYASPSLHLSRLSTLPGLHTSSLVLYPTISGGIITSVSLISISNLAALLARRNRSPHSPCRSLATIAPGYWTHILGYSRLGSCGTVQELWIRIVGMDLWEVLGYKPRIWGHRVTRFPHLPPHPRTSTWKLFL</sequence>
<feature type="compositionally biased region" description="Low complexity" evidence="1">
    <location>
        <begin position="14"/>
        <end position="30"/>
    </location>
</feature>
<evidence type="ECO:0000313" key="2">
    <source>
        <dbReference type="EMBL" id="ORX99426.1"/>
    </source>
</evidence>
<proteinExistence type="predicted"/>
<protein>
    <submittedName>
        <fullName evidence="2">Uncharacterized protein</fullName>
    </submittedName>
</protein>
<evidence type="ECO:0000313" key="3">
    <source>
        <dbReference type="Proteomes" id="UP000193144"/>
    </source>
</evidence>
<comment type="caution">
    <text evidence="2">The sequence shown here is derived from an EMBL/GenBank/DDBJ whole genome shotgun (WGS) entry which is preliminary data.</text>
</comment>
<organism evidence="2 3">
    <name type="scientific">Clohesyomyces aquaticus</name>
    <dbReference type="NCBI Taxonomy" id="1231657"/>
    <lineage>
        <taxon>Eukaryota</taxon>
        <taxon>Fungi</taxon>
        <taxon>Dikarya</taxon>
        <taxon>Ascomycota</taxon>
        <taxon>Pezizomycotina</taxon>
        <taxon>Dothideomycetes</taxon>
        <taxon>Pleosporomycetidae</taxon>
        <taxon>Pleosporales</taxon>
        <taxon>Lindgomycetaceae</taxon>
        <taxon>Clohesyomyces</taxon>
    </lineage>
</organism>
<gene>
    <name evidence="2" type="ORF">BCR34DRAFT_592931</name>
</gene>
<dbReference type="EMBL" id="MCFA01000198">
    <property type="protein sequence ID" value="ORX99426.1"/>
    <property type="molecule type" value="Genomic_DNA"/>
</dbReference>
<dbReference type="AlphaFoldDB" id="A0A1Y1YNU0"/>
<dbReference type="Proteomes" id="UP000193144">
    <property type="component" value="Unassembled WGS sequence"/>
</dbReference>
<keyword evidence="3" id="KW-1185">Reference proteome</keyword>